<dbReference type="EMBL" id="VSRR010153244">
    <property type="protein sequence ID" value="MPD06836.1"/>
    <property type="molecule type" value="Genomic_DNA"/>
</dbReference>
<sequence>MVVGRALDMDMLASSALVSLLSADEARGGEEECLADTFEAGQVKGKRQKKINLRRETKKREGHATSYE</sequence>
<organism evidence="2 3">
    <name type="scientific">Portunus trituberculatus</name>
    <name type="common">Swimming crab</name>
    <name type="synonym">Neptunus trituberculatus</name>
    <dbReference type="NCBI Taxonomy" id="210409"/>
    <lineage>
        <taxon>Eukaryota</taxon>
        <taxon>Metazoa</taxon>
        <taxon>Ecdysozoa</taxon>
        <taxon>Arthropoda</taxon>
        <taxon>Crustacea</taxon>
        <taxon>Multicrustacea</taxon>
        <taxon>Malacostraca</taxon>
        <taxon>Eumalacostraca</taxon>
        <taxon>Eucarida</taxon>
        <taxon>Decapoda</taxon>
        <taxon>Pleocyemata</taxon>
        <taxon>Brachyura</taxon>
        <taxon>Eubrachyura</taxon>
        <taxon>Portunoidea</taxon>
        <taxon>Portunidae</taxon>
        <taxon>Portuninae</taxon>
        <taxon>Portunus</taxon>
    </lineage>
</organism>
<feature type="region of interest" description="Disordered" evidence="1">
    <location>
        <begin position="45"/>
        <end position="68"/>
    </location>
</feature>
<gene>
    <name evidence="2" type="ORF">E2C01_102667</name>
</gene>
<comment type="caution">
    <text evidence="2">The sequence shown here is derived from an EMBL/GenBank/DDBJ whole genome shotgun (WGS) entry which is preliminary data.</text>
</comment>
<reference evidence="2 3" key="1">
    <citation type="submission" date="2019-05" db="EMBL/GenBank/DDBJ databases">
        <title>Another draft genome of Portunus trituberculatus and its Hox gene families provides insights of decapod evolution.</title>
        <authorList>
            <person name="Jeong J.-H."/>
            <person name="Song I."/>
            <person name="Kim S."/>
            <person name="Choi T."/>
            <person name="Kim D."/>
            <person name="Ryu S."/>
            <person name="Kim W."/>
        </authorList>
    </citation>
    <scope>NUCLEOTIDE SEQUENCE [LARGE SCALE GENOMIC DNA]</scope>
    <source>
        <tissue evidence="2">Muscle</tissue>
    </source>
</reference>
<proteinExistence type="predicted"/>
<dbReference type="AlphaFoldDB" id="A0A5B7KJ09"/>
<protein>
    <submittedName>
        <fullName evidence="2">Uncharacterized protein</fullName>
    </submittedName>
</protein>
<evidence type="ECO:0000256" key="1">
    <source>
        <dbReference type="SAM" id="MobiDB-lite"/>
    </source>
</evidence>
<accession>A0A5B7KJ09</accession>
<evidence type="ECO:0000313" key="2">
    <source>
        <dbReference type="EMBL" id="MPD06836.1"/>
    </source>
</evidence>
<keyword evidence="3" id="KW-1185">Reference proteome</keyword>
<name>A0A5B7KJ09_PORTR</name>
<feature type="compositionally biased region" description="Basic and acidic residues" evidence="1">
    <location>
        <begin position="53"/>
        <end position="68"/>
    </location>
</feature>
<dbReference type="Proteomes" id="UP000324222">
    <property type="component" value="Unassembled WGS sequence"/>
</dbReference>
<evidence type="ECO:0000313" key="3">
    <source>
        <dbReference type="Proteomes" id="UP000324222"/>
    </source>
</evidence>